<dbReference type="InterPro" id="IPR051311">
    <property type="entry name" value="DedA_domain"/>
</dbReference>
<dbReference type="RefSeq" id="WP_243648267.1">
    <property type="nucleotide sequence ID" value="NZ_SMGK01000005.1"/>
</dbReference>
<keyword evidence="1" id="KW-1133">Transmembrane helix</keyword>
<feature type="transmembrane region" description="Helical" evidence="1">
    <location>
        <begin position="140"/>
        <end position="160"/>
    </location>
</feature>
<dbReference type="GO" id="GO:0005886">
    <property type="term" value="C:plasma membrane"/>
    <property type="evidence" value="ECO:0007669"/>
    <property type="project" value="TreeGrafter"/>
</dbReference>
<keyword evidence="4" id="KW-1185">Reference proteome</keyword>
<feature type="transmembrane region" description="Helical" evidence="1">
    <location>
        <begin position="180"/>
        <end position="197"/>
    </location>
</feature>
<organism evidence="3 4">
    <name type="scientific">Acidipila rosea</name>
    <dbReference type="NCBI Taxonomy" id="768535"/>
    <lineage>
        <taxon>Bacteria</taxon>
        <taxon>Pseudomonadati</taxon>
        <taxon>Acidobacteriota</taxon>
        <taxon>Terriglobia</taxon>
        <taxon>Terriglobales</taxon>
        <taxon>Acidobacteriaceae</taxon>
        <taxon>Acidipila</taxon>
    </lineage>
</organism>
<sequence length="211" mass="23620">MKHLIALFLKYKVWLLTVLKPMGFWGAGAISLLDSSSMPVPMDPIMAFYAWNNPHRYYLFVIMAALGSAIGGLLPFLLGRAGGELFLLKRIEREKYEKLRDRFERQEFLALLIPSMLPPPTPWKVFVFGAGVFEMRTTNFLLAVFLGRLVRFGIEGYLAIRYGPEAVGLVGRLAHEHHTLLLSLLGLVIVAIAVTAIRKGMARRQVAPPAV</sequence>
<dbReference type="Pfam" id="PF09335">
    <property type="entry name" value="VTT_dom"/>
    <property type="match status" value="1"/>
</dbReference>
<proteinExistence type="predicted"/>
<dbReference type="InterPro" id="IPR032816">
    <property type="entry name" value="VTT_dom"/>
</dbReference>
<evidence type="ECO:0000313" key="4">
    <source>
        <dbReference type="Proteomes" id="UP000295210"/>
    </source>
</evidence>
<dbReference type="AlphaFoldDB" id="A0A4R1L3G4"/>
<keyword evidence="1" id="KW-0812">Transmembrane</keyword>
<dbReference type="EMBL" id="SMGK01000005">
    <property type="protein sequence ID" value="TCK71570.1"/>
    <property type="molecule type" value="Genomic_DNA"/>
</dbReference>
<dbReference type="PANTHER" id="PTHR42709:SF11">
    <property type="entry name" value="DEDA FAMILY PROTEIN"/>
    <property type="match status" value="1"/>
</dbReference>
<evidence type="ECO:0000256" key="1">
    <source>
        <dbReference type="SAM" id="Phobius"/>
    </source>
</evidence>
<reference evidence="3 4" key="1">
    <citation type="submission" date="2019-03" db="EMBL/GenBank/DDBJ databases">
        <title>Genomic Encyclopedia of Type Strains, Phase IV (KMG-IV): sequencing the most valuable type-strain genomes for metagenomic binning, comparative biology and taxonomic classification.</title>
        <authorList>
            <person name="Goeker M."/>
        </authorList>
    </citation>
    <scope>NUCLEOTIDE SEQUENCE [LARGE SCALE GENOMIC DNA]</scope>
    <source>
        <strain evidence="3 4">DSM 103428</strain>
    </source>
</reference>
<feature type="transmembrane region" description="Helical" evidence="1">
    <location>
        <begin position="12"/>
        <end position="33"/>
    </location>
</feature>
<name>A0A4R1L3G4_9BACT</name>
<comment type="caution">
    <text evidence="3">The sequence shown here is derived from an EMBL/GenBank/DDBJ whole genome shotgun (WGS) entry which is preliminary data.</text>
</comment>
<feature type="transmembrane region" description="Helical" evidence="1">
    <location>
        <begin position="57"/>
        <end position="79"/>
    </location>
</feature>
<feature type="domain" description="VTT" evidence="2">
    <location>
        <begin position="58"/>
        <end position="157"/>
    </location>
</feature>
<protein>
    <submittedName>
        <fullName evidence="3">Membrane protein YqaA with SNARE-associated domain</fullName>
    </submittedName>
</protein>
<dbReference type="Proteomes" id="UP000295210">
    <property type="component" value="Unassembled WGS sequence"/>
</dbReference>
<accession>A0A4R1L3G4</accession>
<keyword evidence="1" id="KW-0472">Membrane</keyword>
<dbReference type="PANTHER" id="PTHR42709">
    <property type="entry name" value="ALKALINE PHOSPHATASE LIKE PROTEIN"/>
    <property type="match status" value="1"/>
</dbReference>
<gene>
    <name evidence="3" type="ORF">C7378_2850</name>
</gene>
<evidence type="ECO:0000313" key="3">
    <source>
        <dbReference type="EMBL" id="TCK71570.1"/>
    </source>
</evidence>
<evidence type="ECO:0000259" key="2">
    <source>
        <dbReference type="Pfam" id="PF09335"/>
    </source>
</evidence>